<evidence type="ECO:0000313" key="2">
    <source>
        <dbReference type="Proteomes" id="UP000027644"/>
    </source>
</evidence>
<proteinExistence type="predicted"/>
<organism evidence="1 2">
    <name type="scientific">Snodgrassella alvi SCGC AB-598-J21</name>
    <dbReference type="NCBI Taxonomy" id="1385367"/>
    <lineage>
        <taxon>Bacteria</taxon>
        <taxon>Pseudomonadati</taxon>
        <taxon>Pseudomonadota</taxon>
        <taxon>Betaproteobacteria</taxon>
        <taxon>Neisseriales</taxon>
        <taxon>Neisseriaceae</taxon>
        <taxon>Snodgrassella</taxon>
    </lineage>
</organism>
<accession>A0A074V9W7</accession>
<dbReference type="EMBL" id="AVQL01000019">
    <property type="protein sequence ID" value="KEQ02198.1"/>
    <property type="molecule type" value="Genomic_DNA"/>
</dbReference>
<dbReference type="Proteomes" id="UP000027644">
    <property type="component" value="Unassembled WGS sequence"/>
</dbReference>
<feature type="non-terminal residue" evidence="1">
    <location>
        <position position="55"/>
    </location>
</feature>
<reference evidence="1 2" key="1">
    <citation type="journal article" date="2014" name="PLoS Genet.">
        <title>Hidden diversity in honey bee gut symbionts detected by single-cell genomics.</title>
        <authorList>
            <person name="Engel P."/>
            <person name="Stepanauskas R."/>
            <person name="Moran N."/>
        </authorList>
    </citation>
    <scope>NUCLEOTIDE SEQUENCE [LARGE SCALE GENOMIC DNA]</scope>
    <source>
        <strain evidence="1 2">SCGC AB-598-J21</strain>
    </source>
</reference>
<comment type="caution">
    <text evidence="1">The sequence shown here is derived from an EMBL/GenBank/DDBJ whole genome shotgun (WGS) entry which is preliminary data.</text>
</comment>
<gene>
    <name evidence="1" type="ORF">SASC598J21_000190</name>
</gene>
<dbReference type="AlphaFoldDB" id="A0A074V9W7"/>
<evidence type="ECO:0000313" key="1">
    <source>
        <dbReference type="EMBL" id="KEQ02198.1"/>
    </source>
</evidence>
<protein>
    <submittedName>
        <fullName evidence="1">Uncharacterized protein</fullName>
    </submittedName>
</protein>
<sequence length="55" mass="6496">MRTGRLKINRPVSFYKIAEFNLITPMYKLIYSFTDTRVKSITFITYGFPTQSILL</sequence>
<name>A0A074V9W7_9NEIS</name>